<dbReference type="GO" id="GO:0003700">
    <property type="term" value="F:DNA-binding transcription factor activity"/>
    <property type="evidence" value="ECO:0007669"/>
    <property type="project" value="InterPro"/>
</dbReference>
<dbReference type="Gene3D" id="1.10.10.60">
    <property type="entry name" value="Homeodomain-like"/>
    <property type="match status" value="1"/>
</dbReference>
<dbReference type="SUPFAM" id="SSF46689">
    <property type="entry name" value="Homeodomain-like"/>
    <property type="match status" value="1"/>
</dbReference>
<dbReference type="InterPro" id="IPR050204">
    <property type="entry name" value="AraC_XylS_family_regulators"/>
</dbReference>
<evidence type="ECO:0000256" key="1">
    <source>
        <dbReference type="ARBA" id="ARBA00023015"/>
    </source>
</evidence>
<dbReference type="RefSeq" id="WP_092574947.1">
    <property type="nucleotide sequence ID" value="NZ_FMAF01000012.1"/>
</dbReference>
<dbReference type="SMART" id="SM00342">
    <property type="entry name" value="HTH_ARAC"/>
    <property type="match status" value="1"/>
</dbReference>
<organism evidence="5 6">
    <name type="scientific">Rhizobium lusitanum</name>
    <dbReference type="NCBI Taxonomy" id="293958"/>
    <lineage>
        <taxon>Bacteria</taxon>
        <taxon>Pseudomonadati</taxon>
        <taxon>Pseudomonadota</taxon>
        <taxon>Alphaproteobacteria</taxon>
        <taxon>Hyphomicrobiales</taxon>
        <taxon>Rhizobiaceae</taxon>
        <taxon>Rhizobium/Agrobacterium group</taxon>
        <taxon>Rhizobium</taxon>
    </lineage>
</organism>
<dbReference type="InterPro" id="IPR035418">
    <property type="entry name" value="AraC-bd_2"/>
</dbReference>
<dbReference type="Proteomes" id="UP000199205">
    <property type="component" value="Unassembled WGS sequence"/>
</dbReference>
<name>A0A1C3WJ45_9HYPH</name>
<proteinExistence type="predicted"/>
<dbReference type="OrthoDB" id="7285481at2"/>
<evidence type="ECO:0000259" key="4">
    <source>
        <dbReference type="PROSITE" id="PS01124"/>
    </source>
</evidence>
<dbReference type="EMBL" id="FMAF01000012">
    <property type="protein sequence ID" value="SCB40087.1"/>
    <property type="molecule type" value="Genomic_DNA"/>
</dbReference>
<evidence type="ECO:0000313" key="6">
    <source>
        <dbReference type="Proteomes" id="UP000199205"/>
    </source>
</evidence>
<dbReference type="AlphaFoldDB" id="A0A1C3WJ45"/>
<sequence length="334" mass="37122">MFKIEDADAEEMTAHYARTLFPAVVEPLHRRALISVEDRHYTVGYCSIWNGKCNSGMSVSLSGGPDAYGLYIPSSGGMAIDVGSRELVSKPGEGLVGDMSSFEKLTLHEQRSHMGIAFEKSALIRQLSELLDAPVLDDLEFTDTVDLSSARGMQIATLGNLIWQSLTVEDADRSSSAFTEHLLQAMMIALLEAVPHNYSERMLKPASPAIPRRLKRAIEYMHANVGSNMGIAEIAREAGTSVRALQAAFQQFKNTTPLSYLRTIRLQGARGALMDPARCQAVAEIARSWGFSHMGRFAALYHQAFGEMPSDTARLRRRDDRMDRRQMKIRVRQL</sequence>
<dbReference type="PROSITE" id="PS01124">
    <property type="entry name" value="HTH_ARAC_FAMILY_2"/>
    <property type="match status" value="1"/>
</dbReference>
<gene>
    <name evidence="5" type="ORF">GA0061101_112115</name>
</gene>
<dbReference type="InterPro" id="IPR018060">
    <property type="entry name" value="HTH_AraC"/>
</dbReference>
<evidence type="ECO:0000256" key="3">
    <source>
        <dbReference type="ARBA" id="ARBA00023163"/>
    </source>
</evidence>
<keyword evidence="3" id="KW-0804">Transcription</keyword>
<keyword evidence="2" id="KW-0238">DNA-binding</keyword>
<dbReference type="PANTHER" id="PTHR46796">
    <property type="entry name" value="HTH-TYPE TRANSCRIPTIONAL ACTIVATOR RHAS-RELATED"/>
    <property type="match status" value="1"/>
</dbReference>
<reference evidence="5 6" key="1">
    <citation type="submission" date="2016-08" db="EMBL/GenBank/DDBJ databases">
        <authorList>
            <person name="Seilhamer J.J."/>
        </authorList>
    </citation>
    <scope>NUCLEOTIDE SEQUENCE [LARGE SCALE GENOMIC DNA]</scope>
    <source>
        <strain evidence="5 6">P1-7</strain>
    </source>
</reference>
<dbReference type="InterPro" id="IPR009057">
    <property type="entry name" value="Homeodomain-like_sf"/>
</dbReference>
<evidence type="ECO:0000256" key="2">
    <source>
        <dbReference type="ARBA" id="ARBA00023125"/>
    </source>
</evidence>
<evidence type="ECO:0000313" key="5">
    <source>
        <dbReference type="EMBL" id="SCB40087.1"/>
    </source>
</evidence>
<dbReference type="Pfam" id="PF14525">
    <property type="entry name" value="AraC_binding_2"/>
    <property type="match status" value="1"/>
</dbReference>
<dbReference type="PANTHER" id="PTHR46796:SF12">
    <property type="entry name" value="HTH-TYPE DNA-BINDING TRANSCRIPTIONAL ACTIVATOR EUTR"/>
    <property type="match status" value="1"/>
</dbReference>
<accession>A0A1C3WJ45</accession>
<dbReference type="Pfam" id="PF12833">
    <property type="entry name" value="HTH_18"/>
    <property type="match status" value="1"/>
</dbReference>
<dbReference type="GO" id="GO:0043565">
    <property type="term" value="F:sequence-specific DNA binding"/>
    <property type="evidence" value="ECO:0007669"/>
    <property type="project" value="InterPro"/>
</dbReference>
<keyword evidence="1" id="KW-0805">Transcription regulation</keyword>
<feature type="domain" description="HTH araC/xylS-type" evidence="4">
    <location>
        <begin position="215"/>
        <end position="315"/>
    </location>
</feature>
<protein>
    <submittedName>
        <fullName evidence="5">AraC-binding-like domain-containing protein</fullName>
    </submittedName>
</protein>